<sequence length="255" mass="28406">MDADGHPRWDSVTSARQRPIEDAILLGLKKWFIPQMLHNPEPVVNAQFLRAHKATLRVIENAIGILKEKIPCLNHLRVERFSLSNIQLSCNFDLQDGMVPCVEDKDVDGNNDSSHYLHANRAILKALQSVENSVYSPVTWRAWIIATVLRKGRQCKTRRNGKEVSSRPPDLGANPKGSFPRGVNFRWRLLPGTLILQACVLPPVRLQPIAGPPATTALSPTPSDPSPLFLSSCVVRLQQSDVIEHTIRRMGGRPG</sequence>
<feature type="region of interest" description="Disordered" evidence="1">
    <location>
        <begin position="156"/>
        <end position="177"/>
    </location>
</feature>
<reference evidence="2 3" key="1">
    <citation type="submission" date="2023-02" db="EMBL/GenBank/DDBJ databases">
        <title>LHISI_Scaffold_Assembly.</title>
        <authorList>
            <person name="Stuart O.P."/>
            <person name="Cleave R."/>
            <person name="Magrath M.J.L."/>
            <person name="Mikheyev A.S."/>
        </authorList>
    </citation>
    <scope>NUCLEOTIDE SEQUENCE [LARGE SCALE GENOMIC DNA]</scope>
    <source>
        <strain evidence="2">Daus_M_001</strain>
        <tissue evidence="2">Leg muscle</tissue>
    </source>
</reference>
<evidence type="ECO:0000313" key="2">
    <source>
        <dbReference type="EMBL" id="KAJ8897838.1"/>
    </source>
</evidence>
<dbReference type="EMBL" id="JARBHB010000001">
    <property type="protein sequence ID" value="KAJ8897838.1"/>
    <property type="molecule type" value="Genomic_DNA"/>
</dbReference>
<comment type="caution">
    <text evidence="2">The sequence shown here is derived from an EMBL/GenBank/DDBJ whole genome shotgun (WGS) entry which is preliminary data.</text>
</comment>
<dbReference type="Proteomes" id="UP001159363">
    <property type="component" value="Chromosome 1"/>
</dbReference>
<organism evidence="2 3">
    <name type="scientific">Dryococelus australis</name>
    <dbReference type="NCBI Taxonomy" id="614101"/>
    <lineage>
        <taxon>Eukaryota</taxon>
        <taxon>Metazoa</taxon>
        <taxon>Ecdysozoa</taxon>
        <taxon>Arthropoda</taxon>
        <taxon>Hexapoda</taxon>
        <taxon>Insecta</taxon>
        <taxon>Pterygota</taxon>
        <taxon>Neoptera</taxon>
        <taxon>Polyneoptera</taxon>
        <taxon>Phasmatodea</taxon>
        <taxon>Verophasmatodea</taxon>
        <taxon>Anareolatae</taxon>
        <taxon>Phasmatidae</taxon>
        <taxon>Eurycanthinae</taxon>
        <taxon>Dryococelus</taxon>
    </lineage>
</organism>
<proteinExistence type="predicted"/>
<protein>
    <submittedName>
        <fullName evidence="2">Uncharacterized protein</fullName>
    </submittedName>
</protein>
<gene>
    <name evidence="2" type="ORF">PR048_003191</name>
</gene>
<name>A0ABQ9IMC5_9NEOP</name>
<evidence type="ECO:0000313" key="3">
    <source>
        <dbReference type="Proteomes" id="UP001159363"/>
    </source>
</evidence>
<evidence type="ECO:0000256" key="1">
    <source>
        <dbReference type="SAM" id="MobiDB-lite"/>
    </source>
</evidence>
<keyword evidence="3" id="KW-1185">Reference proteome</keyword>
<accession>A0ABQ9IMC5</accession>